<proteinExistence type="predicted"/>
<evidence type="ECO:0000313" key="2">
    <source>
        <dbReference type="EMBL" id="SNX67006.1"/>
    </source>
</evidence>
<reference evidence="2 3" key="1">
    <citation type="submission" date="2017-08" db="EMBL/GenBank/DDBJ databases">
        <authorList>
            <person name="de Groot N.N."/>
        </authorList>
    </citation>
    <scope>NUCLEOTIDE SEQUENCE [LARGE SCALE GENOMIC DNA]</scope>
    <source>
        <strain evidence="2 3">JC228</strain>
    </source>
</reference>
<organism evidence="2 3">
    <name type="scientific">Bacillus oleivorans</name>
    <dbReference type="NCBI Taxonomy" id="1448271"/>
    <lineage>
        <taxon>Bacteria</taxon>
        <taxon>Bacillati</taxon>
        <taxon>Bacillota</taxon>
        <taxon>Bacilli</taxon>
        <taxon>Bacillales</taxon>
        <taxon>Bacillaceae</taxon>
        <taxon>Bacillus</taxon>
    </lineage>
</organism>
<protein>
    <submittedName>
        <fullName evidence="2">Uncharacterized protein</fullName>
    </submittedName>
</protein>
<dbReference type="RefSeq" id="WP_097156838.1">
    <property type="nucleotide sequence ID" value="NZ_JBEPMQ010000003.1"/>
</dbReference>
<keyword evidence="1" id="KW-0812">Transmembrane</keyword>
<keyword evidence="3" id="KW-1185">Reference proteome</keyword>
<name>A0A285CJ25_9BACI</name>
<gene>
    <name evidence="2" type="ORF">SAMN05877753_101320</name>
</gene>
<evidence type="ECO:0000313" key="3">
    <source>
        <dbReference type="Proteomes" id="UP000219546"/>
    </source>
</evidence>
<dbReference type="AlphaFoldDB" id="A0A285CJ25"/>
<accession>A0A285CJ25</accession>
<evidence type="ECO:0000256" key="1">
    <source>
        <dbReference type="SAM" id="Phobius"/>
    </source>
</evidence>
<dbReference type="Proteomes" id="UP000219546">
    <property type="component" value="Unassembled WGS sequence"/>
</dbReference>
<keyword evidence="1" id="KW-1133">Transmembrane helix</keyword>
<keyword evidence="1" id="KW-0472">Membrane</keyword>
<feature type="transmembrane region" description="Helical" evidence="1">
    <location>
        <begin position="7"/>
        <end position="27"/>
    </location>
</feature>
<dbReference type="EMBL" id="OAOP01000001">
    <property type="protein sequence ID" value="SNX67006.1"/>
    <property type="molecule type" value="Genomic_DNA"/>
</dbReference>
<feature type="transmembrane region" description="Helical" evidence="1">
    <location>
        <begin position="59"/>
        <end position="77"/>
    </location>
</feature>
<sequence>MKISKIMTCIILIPIAFLVWFEVFRLIQIEIKGTGQSIEHSVILKGINEFSSLQMNGNHQGWIIIAALLGVFIFILTRKPKGEKDRK</sequence>